<keyword evidence="5" id="KW-0808">Transferase</keyword>
<dbReference type="PANTHER" id="PTHR46913">
    <property type="entry name" value="RING-H2 FINGER PROTEIN ATL16"/>
    <property type="match status" value="1"/>
</dbReference>
<dbReference type="Pfam" id="PF13639">
    <property type="entry name" value="zf-RING_2"/>
    <property type="match status" value="1"/>
</dbReference>
<proteinExistence type="inferred from homology"/>
<dbReference type="EMBL" id="QZWG01000020">
    <property type="protein sequence ID" value="RZB43024.1"/>
    <property type="molecule type" value="Genomic_DNA"/>
</dbReference>
<dbReference type="GO" id="GO:0016567">
    <property type="term" value="P:protein ubiquitination"/>
    <property type="evidence" value="ECO:0007669"/>
    <property type="project" value="InterPro"/>
</dbReference>
<keyword evidence="9" id="KW-0833">Ubl conjugation pathway</keyword>
<feature type="domain" description="RING-type" evidence="16">
    <location>
        <begin position="140"/>
        <end position="182"/>
    </location>
</feature>
<dbReference type="SMART" id="SM00184">
    <property type="entry name" value="RING"/>
    <property type="match status" value="1"/>
</dbReference>
<gene>
    <name evidence="17" type="ORF">D0Y65_053580</name>
</gene>
<feature type="transmembrane region" description="Helical" evidence="15">
    <location>
        <begin position="53"/>
        <end position="76"/>
    </location>
</feature>
<dbReference type="Gramene" id="XM_028365421.1">
    <property type="protein sequence ID" value="XP_028221222.1"/>
    <property type="gene ID" value="LOC114402752"/>
</dbReference>
<evidence type="ECO:0000256" key="12">
    <source>
        <dbReference type="ARBA" id="ARBA00023136"/>
    </source>
</evidence>
<dbReference type="EC" id="2.3.2.27" evidence="4"/>
<evidence type="ECO:0000256" key="10">
    <source>
        <dbReference type="ARBA" id="ARBA00022833"/>
    </source>
</evidence>
<keyword evidence="18" id="KW-1185">Reference proteome</keyword>
<evidence type="ECO:0000256" key="11">
    <source>
        <dbReference type="ARBA" id="ARBA00022989"/>
    </source>
</evidence>
<evidence type="ECO:0000313" key="17">
    <source>
        <dbReference type="EMBL" id="RZB43024.1"/>
    </source>
</evidence>
<dbReference type="Proteomes" id="UP000289340">
    <property type="component" value="Chromosome 20"/>
</dbReference>
<dbReference type="SMR" id="A0A445F2L9"/>
<dbReference type="PROSITE" id="PS50089">
    <property type="entry name" value="ZF_RING_2"/>
    <property type="match status" value="1"/>
</dbReference>
<dbReference type="GO" id="GO:0061630">
    <property type="term" value="F:ubiquitin protein ligase activity"/>
    <property type="evidence" value="ECO:0007669"/>
    <property type="project" value="UniProtKB-EC"/>
</dbReference>
<dbReference type="InterPro" id="IPR044600">
    <property type="entry name" value="ATL1/ATL16-like"/>
</dbReference>
<dbReference type="FunFam" id="3.30.40.10:FF:000187">
    <property type="entry name" value="E3 ubiquitin-protein ligase ATL6"/>
    <property type="match status" value="1"/>
</dbReference>
<dbReference type="SUPFAM" id="SSF57850">
    <property type="entry name" value="RING/U-box"/>
    <property type="match status" value="1"/>
</dbReference>
<keyword evidence="10" id="KW-0862">Zinc</keyword>
<dbReference type="PANTHER" id="PTHR46913:SF1">
    <property type="entry name" value="RING-H2 FINGER PROTEIN ATL16"/>
    <property type="match status" value="1"/>
</dbReference>
<evidence type="ECO:0000256" key="14">
    <source>
        <dbReference type="PROSITE-ProRule" id="PRU00175"/>
    </source>
</evidence>
<keyword evidence="7" id="KW-0479">Metal-binding</keyword>
<keyword evidence="8 14" id="KW-0863">Zinc-finger</keyword>
<protein>
    <recommendedName>
        <fullName evidence="4">RING-type E3 ubiquitin transferase</fullName>
        <ecNumber evidence="4">2.3.2.27</ecNumber>
    </recommendedName>
</protein>
<dbReference type="Gene3D" id="3.30.40.10">
    <property type="entry name" value="Zinc/RING finger domain, C3HC4 (zinc finger)"/>
    <property type="match status" value="1"/>
</dbReference>
<comment type="caution">
    <text evidence="17">The sequence shown here is derived from an EMBL/GenBank/DDBJ whole genome shotgun (WGS) entry which is preliminary data.</text>
</comment>
<name>A0A445F2L9_GLYSO</name>
<evidence type="ECO:0000259" key="16">
    <source>
        <dbReference type="PROSITE" id="PS50089"/>
    </source>
</evidence>
<evidence type="ECO:0000256" key="2">
    <source>
        <dbReference type="ARBA" id="ARBA00004167"/>
    </source>
</evidence>
<dbReference type="InterPro" id="IPR013083">
    <property type="entry name" value="Znf_RING/FYVE/PHD"/>
</dbReference>
<evidence type="ECO:0000256" key="6">
    <source>
        <dbReference type="ARBA" id="ARBA00022692"/>
    </source>
</evidence>
<evidence type="ECO:0000256" key="4">
    <source>
        <dbReference type="ARBA" id="ARBA00012483"/>
    </source>
</evidence>
<evidence type="ECO:0000256" key="5">
    <source>
        <dbReference type="ARBA" id="ARBA00022679"/>
    </source>
</evidence>
<keyword evidence="12 15" id="KW-0472">Membrane</keyword>
<comment type="similarity">
    <text evidence="13">Belongs to the RING-type zinc finger family. ATL subfamily.</text>
</comment>
<comment type="catalytic activity">
    <reaction evidence="1">
        <text>S-ubiquitinyl-[E2 ubiquitin-conjugating enzyme]-L-cysteine + [acceptor protein]-L-lysine = [E2 ubiquitin-conjugating enzyme]-L-cysteine + N(6)-ubiquitinyl-[acceptor protein]-L-lysine.</text>
        <dbReference type="EC" id="2.3.2.27"/>
    </reaction>
</comment>
<sequence>MQYIPISKRTLFLSVESTMDFVSQRHLLHSMQQAHSPCTTPLSDVTNPSPYNYSFLVILVIGMMFTAFFLIGYYILVVKCCLNWPHVDHVRIFSLSRSHEDPSAPYSTASEPRGLEEAVIKLIPVIQFKPEEGERSFSECSVCLSEFQQDEKLRVIPNCSHVFHIDCIDVWLQNNAYCPLCRRTVSLTSQVHHHVDQVNLLLTPRLSPQGQSQNNENLIGAAEDEGGFVVIDLDGEHDRDQNLQERQELPTCRIISLSSQMKLLEEKKARKLQKVTSLGDECIGVRSKDERLSVQAMRRSFSMDSSVDRKFYEAVQEALQQPQQQNGNVLEVSTIEACDGSGRVKRSFFSFGHGSRSRSAVLPETPDFFI</sequence>
<dbReference type="InterPro" id="IPR001841">
    <property type="entry name" value="Znf_RING"/>
</dbReference>
<reference evidence="17 18" key="1">
    <citation type="submission" date="2018-09" db="EMBL/GenBank/DDBJ databases">
        <title>A high-quality reference genome of wild soybean provides a powerful tool to mine soybean genomes.</title>
        <authorList>
            <person name="Xie M."/>
            <person name="Chung C.Y.L."/>
            <person name="Li M.-W."/>
            <person name="Wong F.-L."/>
            <person name="Chan T.-F."/>
            <person name="Lam H.-M."/>
        </authorList>
    </citation>
    <scope>NUCLEOTIDE SEQUENCE [LARGE SCALE GENOMIC DNA]</scope>
    <source>
        <strain evidence="18">cv. W05</strain>
        <tissue evidence="17">Hypocotyl of etiolated seedlings</tissue>
    </source>
</reference>
<evidence type="ECO:0000256" key="15">
    <source>
        <dbReference type="SAM" id="Phobius"/>
    </source>
</evidence>
<evidence type="ECO:0000256" key="9">
    <source>
        <dbReference type="ARBA" id="ARBA00022786"/>
    </source>
</evidence>
<comment type="pathway">
    <text evidence="3">Protein modification; protein ubiquitination.</text>
</comment>
<evidence type="ECO:0000256" key="13">
    <source>
        <dbReference type="ARBA" id="ARBA00024209"/>
    </source>
</evidence>
<accession>A0A445F2L9</accession>
<evidence type="ECO:0000256" key="8">
    <source>
        <dbReference type="ARBA" id="ARBA00022771"/>
    </source>
</evidence>
<dbReference type="GO" id="GO:0016020">
    <property type="term" value="C:membrane"/>
    <property type="evidence" value="ECO:0007669"/>
    <property type="project" value="UniProtKB-SubCell"/>
</dbReference>
<organism evidence="17 18">
    <name type="scientific">Glycine soja</name>
    <name type="common">Wild soybean</name>
    <dbReference type="NCBI Taxonomy" id="3848"/>
    <lineage>
        <taxon>Eukaryota</taxon>
        <taxon>Viridiplantae</taxon>
        <taxon>Streptophyta</taxon>
        <taxon>Embryophyta</taxon>
        <taxon>Tracheophyta</taxon>
        <taxon>Spermatophyta</taxon>
        <taxon>Magnoliopsida</taxon>
        <taxon>eudicotyledons</taxon>
        <taxon>Gunneridae</taxon>
        <taxon>Pentapetalae</taxon>
        <taxon>rosids</taxon>
        <taxon>fabids</taxon>
        <taxon>Fabales</taxon>
        <taxon>Fabaceae</taxon>
        <taxon>Papilionoideae</taxon>
        <taxon>50 kb inversion clade</taxon>
        <taxon>NPAAA clade</taxon>
        <taxon>indigoferoid/millettioid clade</taxon>
        <taxon>Phaseoleae</taxon>
        <taxon>Glycine</taxon>
        <taxon>Glycine subgen. Soja</taxon>
    </lineage>
</organism>
<dbReference type="CDD" id="cd16461">
    <property type="entry name" value="RING-H2_EL5-like"/>
    <property type="match status" value="1"/>
</dbReference>
<dbReference type="GO" id="GO:0008270">
    <property type="term" value="F:zinc ion binding"/>
    <property type="evidence" value="ECO:0007669"/>
    <property type="project" value="UniProtKB-KW"/>
</dbReference>
<keyword evidence="11 15" id="KW-1133">Transmembrane helix</keyword>
<evidence type="ECO:0000256" key="7">
    <source>
        <dbReference type="ARBA" id="ARBA00022723"/>
    </source>
</evidence>
<dbReference type="AlphaFoldDB" id="A0A445F2L9"/>
<comment type="subcellular location">
    <subcellularLocation>
        <location evidence="2">Membrane</location>
        <topology evidence="2">Single-pass membrane protein</topology>
    </subcellularLocation>
</comment>
<evidence type="ECO:0000256" key="1">
    <source>
        <dbReference type="ARBA" id="ARBA00000900"/>
    </source>
</evidence>
<keyword evidence="6 15" id="KW-0812">Transmembrane</keyword>
<evidence type="ECO:0000313" key="18">
    <source>
        <dbReference type="Proteomes" id="UP000289340"/>
    </source>
</evidence>
<evidence type="ECO:0000256" key="3">
    <source>
        <dbReference type="ARBA" id="ARBA00004906"/>
    </source>
</evidence>